<comment type="similarity">
    <text evidence="1">Belongs to the peptidase S45 family.</text>
</comment>
<keyword evidence="5" id="KW-1185">Reference proteome</keyword>
<keyword evidence="2 4" id="KW-0378">Hydrolase</keyword>
<proteinExistence type="inferred from homology"/>
<reference evidence="4 5" key="1">
    <citation type="submission" date="2024-01" db="EMBL/GenBank/DDBJ databases">
        <title>The diversity of rhizobia nodulating Mimosa spp. in eleven states of Brazil covering several biomes is determined by host plant, location, and edaphic factors.</title>
        <authorList>
            <person name="Rouws L."/>
            <person name="Barauna A."/>
            <person name="Beukes C."/>
            <person name="De Faria S.M."/>
            <person name="Gross E."/>
            <person name="Dos Reis Junior F.B."/>
            <person name="Simon M."/>
            <person name="Maluk M."/>
            <person name="Odee D.W."/>
            <person name="Kenicer G."/>
            <person name="Young J.P.W."/>
            <person name="Reis V.M."/>
            <person name="Zilli J."/>
            <person name="James E.K."/>
        </authorList>
    </citation>
    <scope>NUCLEOTIDE SEQUENCE [LARGE SCALE GENOMIC DNA]</scope>
    <source>
        <strain evidence="4 5">JHI1651</strain>
    </source>
</reference>
<evidence type="ECO:0000256" key="3">
    <source>
        <dbReference type="ARBA" id="ARBA00023145"/>
    </source>
</evidence>
<dbReference type="Gene3D" id="1.10.1400.10">
    <property type="match status" value="1"/>
</dbReference>
<dbReference type="PIRSF" id="PIRSF001227">
    <property type="entry name" value="Pen_acylase"/>
    <property type="match status" value="1"/>
</dbReference>
<sequence length="852" mass="94156">MHTRKVAPASTTRHMTFCSTNGRSSGRVNISTETSGHCVATIRRKQVQARHTLAVIFACAALGALSVQPARADGAPDETITVEGLSRPTDILIDKWGVPHIFAQNEHDAFFVQGFNAARDRMFQIDLWRRRGLGELAEVFGPAYVEQDKATRLFLYRGDMSVEWQRYGPDAKPVATRFAAGVNAYIDWLAAHPDRLPYEFRQVGYWPAKWSADDVVRIRSHGLTRNLTSEVARAKVACKSTLEADSIRFGLQPQWQPHMPEGLDPCLPDDVLKVFNLATQNVHVTRDSLKSADASTTVIAAADNPEEVTEGSNNWVISPDKSATGRAIMANDPHRAYAAPSLRYIQQISAPTLDLIGGGEPSAPGVSIGHNGAIAFGLTIFNIDQEDLYVYELNPANPREYRYKARWEPMRIVREQITVRGGAPVTAELAFTRHGPVIYTEQAKHRAFAVRTAWLAPGMSPYFDSVRYMRAKNYAQFKNDLSTWGAPTVNQVYADTHGDIGWVPSGLAPKRPNWDGLLPVPGDGRYEWAGFWPRDAMPSVFNPKQGYFTTSNEMNLPDGYPYAERKLGFEWTNGSRHQRIDEVLKASPKVSIEDSERLQNDDVSIPARRLVALLAPLSSDDADTRAALALLKGWDAQMGANSAQAALEEVWLSRHLGRAFKDAVLPKAAADAFSAPDTAVMLDSLEHPDARFGDDAQGRRDAVLLTSLGDAYREMVRLQGADASAWQWGKLQTNLNAHPFADLVDADMRAKLNVGPTGKGGSAYTPNQSTYRASDFRETNGPSFRVIVDVGNWDNSRAVNLPGESGDPDSPHYRDLAQMWLNGEYFPLLYTRAAVEQATQTRIHLVPGASTR</sequence>
<evidence type="ECO:0000313" key="5">
    <source>
        <dbReference type="Proteomes" id="UP001462961"/>
    </source>
</evidence>
<dbReference type="InterPro" id="IPR014395">
    <property type="entry name" value="Pen/GL7ACA/AHL_acylase"/>
</dbReference>
<dbReference type="PANTHER" id="PTHR34218">
    <property type="entry name" value="PEPTIDASE S45 PENICILLIN AMIDASE"/>
    <property type="match status" value="1"/>
</dbReference>
<dbReference type="SUPFAM" id="SSF56235">
    <property type="entry name" value="N-terminal nucleophile aminohydrolases (Ntn hydrolases)"/>
    <property type="match status" value="1"/>
</dbReference>
<dbReference type="Gene3D" id="3.60.20.10">
    <property type="entry name" value="Glutamine Phosphoribosylpyrophosphate, subunit 1, domain 1"/>
    <property type="match status" value="1"/>
</dbReference>
<dbReference type="Gene3D" id="2.30.120.10">
    <property type="match status" value="1"/>
</dbReference>
<dbReference type="InterPro" id="IPR023343">
    <property type="entry name" value="Penicillin_amidase_dom1"/>
</dbReference>
<dbReference type="InterPro" id="IPR029055">
    <property type="entry name" value="Ntn_hydrolases_N"/>
</dbReference>
<dbReference type="EMBL" id="JAYLVJ010000009">
    <property type="protein sequence ID" value="MEO1754130.1"/>
    <property type="molecule type" value="Genomic_DNA"/>
</dbReference>
<dbReference type="InterPro" id="IPR043146">
    <property type="entry name" value="Penicillin_amidase_N_B-knob"/>
</dbReference>
<dbReference type="GO" id="GO:0016787">
    <property type="term" value="F:hydrolase activity"/>
    <property type="evidence" value="ECO:0007669"/>
    <property type="project" value="UniProtKB-KW"/>
</dbReference>
<keyword evidence="3" id="KW-0865">Zymogen</keyword>
<protein>
    <submittedName>
        <fullName evidence="4">Penicillin acylase family protein</fullName>
        <ecNumber evidence="4">3.5.1.-</ecNumber>
    </submittedName>
</protein>
<evidence type="ECO:0000256" key="1">
    <source>
        <dbReference type="ARBA" id="ARBA00006586"/>
    </source>
</evidence>
<evidence type="ECO:0000313" key="4">
    <source>
        <dbReference type="EMBL" id="MEO1754130.1"/>
    </source>
</evidence>
<name>A0ABV0DWW5_9BURK</name>
<dbReference type="Proteomes" id="UP001462961">
    <property type="component" value="Unassembled WGS sequence"/>
</dbReference>
<organism evidence="4 5">
    <name type="scientific">Paraburkholderia caribensis</name>
    <dbReference type="NCBI Taxonomy" id="75105"/>
    <lineage>
        <taxon>Bacteria</taxon>
        <taxon>Pseudomonadati</taxon>
        <taxon>Pseudomonadota</taxon>
        <taxon>Betaproteobacteria</taxon>
        <taxon>Burkholderiales</taxon>
        <taxon>Burkholderiaceae</taxon>
        <taxon>Paraburkholderia</taxon>
    </lineage>
</organism>
<dbReference type="PANTHER" id="PTHR34218:SF4">
    <property type="entry name" value="ACYL-HOMOSERINE LACTONE ACYLASE QUIP"/>
    <property type="match status" value="1"/>
</dbReference>
<dbReference type="CDD" id="cd03747">
    <property type="entry name" value="Ntn_PGA_like"/>
    <property type="match status" value="1"/>
</dbReference>
<dbReference type="Pfam" id="PF01804">
    <property type="entry name" value="Penicil_amidase"/>
    <property type="match status" value="1"/>
</dbReference>
<evidence type="ECO:0000256" key="2">
    <source>
        <dbReference type="ARBA" id="ARBA00022801"/>
    </source>
</evidence>
<dbReference type="Gene3D" id="1.10.439.10">
    <property type="entry name" value="Penicillin Amidohydrolase, domain 1"/>
    <property type="match status" value="1"/>
</dbReference>
<comment type="caution">
    <text evidence="4">The sequence shown here is derived from an EMBL/GenBank/DDBJ whole genome shotgun (WGS) entry which is preliminary data.</text>
</comment>
<accession>A0ABV0DWW5</accession>
<gene>
    <name evidence="4" type="ORF">VOI32_09370</name>
</gene>
<dbReference type="EC" id="3.5.1.-" evidence="4"/>
<dbReference type="InterPro" id="IPR002692">
    <property type="entry name" value="S45"/>
</dbReference>
<dbReference type="InterPro" id="IPR043147">
    <property type="entry name" value="Penicillin_amidase_A-knob"/>
</dbReference>